<dbReference type="EMBL" id="KZ303842">
    <property type="protein sequence ID" value="PHZ17478.1"/>
    <property type="molecule type" value="Genomic_DNA"/>
</dbReference>
<protein>
    <submittedName>
        <fullName evidence="1">Uncharacterized protein</fullName>
    </submittedName>
</protein>
<name>A0A2G4T8Z5_RHIZD</name>
<reference evidence="1 2" key="1">
    <citation type="journal article" date="2016" name="Proc. Natl. Acad. Sci. U.S.A.">
        <title>Lipid metabolic changes in an early divergent fungus govern the establishment of a mutualistic symbiosis with endobacteria.</title>
        <authorList>
            <person name="Lastovetsky O.A."/>
            <person name="Gaspar M.L."/>
            <person name="Mondo S.J."/>
            <person name="LaButti K.M."/>
            <person name="Sandor L."/>
            <person name="Grigoriev I.V."/>
            <person name="Henry S.A."/>
            <person name="Pawlowska T.E."/>
        </authorList>
    </citation>
    <scope>NUCLEOTIDE SEQUENCE [LARGE SCALE GENOMIC DNA]</scope>
    <source>
        <strain evidence="1 2">ATCC 52813</strain>
    </source>
</reference>
<dbReference type="GeneID" id="35442060"/>
<dbReference type="AlphaFoldDB" id="A0A2G4T8Z5"/>
<accession>A0A2G4T8Z5</accession>
<dbReference type="RefSeq" id="XP_023471186.1">
    <property type="nucleotide sequence ID" value="XM_023611070.1"/>
</dbReference>
<dbReference type="Proteomes" id="UP000242254">
    <property type="component" value="Unassembled WGS sequence"/>
</dbReference>
<proteinExistence type="predicted"/>
<gene>
    <name evidence="1" type="ORF">RHIMIDRAFT_254049</name>
</gene>
<keyword evidence="2" id="KW-1185">Reference proteome</keyword>
<sequence length="57" mass="6812">MPREVVKVYSQLCLDITWTHSSDINYWVMQSFYLELGENETRVYPAPFSNLRQIRAD</sequence>
<organism evidence="1 2">
    <name type="scientific">Rhizopus microsporus ATCC 52813</name>
    <dbReference type="NCBI Taxonomy" id="1340429"/>
    <lineage>
        <taxon>Eukaryota</taxon>
        <taxon>Fungi</taxon>
        <taxon>Fungi incertae sedis</taxon>
        <taxon>Mucoromycota</taxon>
        <taxon>Mucoromycotina</taxon>
        <taxon>Mucoromycetes</taxon>
        <taxon>Mucorales</taxon>
        <taxon>Mucorineae</taxon>
        <taxon>Rhizopodaceae</taxon>
        <taxon>Rhizopus</taxon>
    </lineage>
</organism>
<evidence type="ECO:0000313" key="2">
    <source>
        <dbReference type="Proteomes" id="UP000242254"/>
    </source>
</evidence>
<evidence type="ECO:0000313" key="1">
    <source>
        <dbReference type="EMBL" id="PHZ17478.1"/>
    </source>
</evidence>